<proteinExistence type="predicted"/>
<accession>A0A1S3Z9P7</accession>
<dbReference type="OrthoDB" id="1278144at2759"/>
<dbReference type="PANTHER" id="PTHR46238:SF9">
    <property type="entry name" value="30S RIBOSOMAL PROTEIN S5-LIKE"/>
    <property type="match status" value="1"/>
</dbReference>
<gene>
    <name evidence="1" type="primary">LOC107784479</name>
</gene>
<dbReference type="AlphaFoldDB" id="A0A1S3Z9P7"/>
<organism evidence="1">
    <name type="scientific">Nicotiana tabacum</name>
    <name type="common">Common tobacco</name>
    <dbReference type="NCBI Taxonomy" id="4097"/>
    <lineage>
        <taxon>Eukaryota</taxon>
        <taxon>Viridiplantae</taxon>
        <taxon>Streptophyta</taxon>
        <taxon>Embryophyta</taxon>
        <taxon>Tracheophyta</taxon>
        <taxon>Spermatophyta</taxon>
        <taxon>Magnoliopsida</taxon>
        <taxon>eudicotyledons</taxon>
        <taxon>Gunneridae</taxon>
        <taxon>Pentapetalae</taxon>
        <taxon>asterids</taxon>
        <taxon>lamiids</taxon>
        <taxon>Solanales</taxon>
        <taxon>Solanaceae</taxon>
        <taxon>Nicotianoideae</taxon>
        <taxon>Nicotianeae</taxon>
        <taxon>Nicotiana</taxon>
    </lineage>
</organism>
<evidence type="ECO:0000313" key="1">
    <source>
        <dbReference type="RefSeq" id="XP_016461103.1"/>
    </source>
</evidence>
<protein>
    <submittedName>
        <fullName evidence="1">Uncharacterized protein</fullName>
    </submittedName>
</protein>
<dbReference type="PaxDb" id="4097-A0A1S3Z9P7"/>
<dbReference type="PANTHER" id="PTHR46238">
    <property type="entry name" value="REVERSE TRANSCRIPTASE DOMAIN-CONTAINING PROTEIN"/>
    <property type="match status" value="1"/>
</dbReference>
<reference evidence="1" key="1">
    <citation type="submission" date="2025-08" db="UniProtKB">
        <authorList>
            <consortium name="RefSeq"/>
        </authorList>
    </citation>
    <scope>IDENTIFICATION</scope>
</reference>
<name>A0A1S3Z9P7_TOBAC</name>
<dbReference type="KEGG" id="nta:107784479"/>
<dbReference type="RefSeq" id="XP_016461103.1">
    <property type="nucleotide sequence ID" value="XM_016605617.1"/>
</dbReference>
<sequence>MIKNEAIRDRVGVTSVEDKMRESRLIWFGHVKRRSIDARVRRCERLAMESLKRGRDRPKKYWGEVIRQDMALLQFTEDMTVDRRSSYESLGGFRCGLSIEQIVQGETRLSGLISALQYCEGRNRTYMCYDIYDRHQIREFAATVIGGYYIEHTSYTVQCVITP</sequence>